<dbReference type="AlphaFoldDB" id="A0A3R6DAL7"/>
<dbReference type="InterPro" id="IPR008927">
    <property type="entry name" value="6-PGluconate_DH-like_C_sf"/>
</dbReference>
<feature type="domain" description="DUF2520" evidence="2">
    <location>
        <begin position="148"/>
        <end position="265"/>
    </location>
</feature>
<dbReference type="RefSeq" id="WP_118198479.1">
    <property type="nucleotide sequence ID" value="NZ_QRHO01000001.1"/>
</dbReference>
<reference evidence="3 4" key="1">
    <citation type="submission" date="2018-08" db="EMBL/GenBank/DDBJ databases">
        <title>A genome reference for cultivated species of the human gut microbiota.</title>
        <authorList>
            <person name="Zou Y."/>
            <person name="Xue W."/>
            <person name="Luo G."/>
        </authorList>
    </citation>
    <scope>NUCLEOTIDE SEQUENCE [LARGE SCALE GENOMIC DNA]</scope>
    <source>
        <strain evidence="3 4">AM23-3</strain>
    </source>
</reference>
<accession>A0A3R6DAL7</accession>
<gene>
    <name evidence="3" type="ORF">DW656_02260</name>
</gene>
<dbReference type="PANTHER" id="PTHR40459">
    <property type="entry name" value="CONSERVED HYPOTHETICAL ALANINE AND LEUCINE RICH PROTEIN"/>
    <property type="match status" value="1"/>
</dbReference>
<dbReference type="SUPFAM" id="SSF51735">
    <property type="entry name" value="NAD(P)-binding Rossmann-fold domains"/>
    <property type="match status" value="1"/>
</dbReference>
<feature type="domain" description="Pyrroline-5-carboxylate reductase catalytic N-terminal" evidence="1">
    <location>
        <begin position="19"/>
        <end position="94"/>
    </location>
</feature>
<dbReference type="InterPro" id="IPR037108">
    <property type="entry name" value="TM1727-like_C_sf"/>
</dbReference>
<organism evidence="3 4">
    <name type="scientific">Coprococcus comes</name>
    <dbReference type="NCBI Taxonomy" id="410072"/>
    <lineage>
        <taxon>Bacteria</taxon>
        <taxon>Bacillati</taxon>
        <taxon>Bacillota</taxon>
        <taxon>Clostridia</taxon>
        <taxon>Lachnospirales</taxon>
        <taxon>Lachnospiraceae</taxon>
        <taxon>Coprococcus</taxon>
    </lineage>
</organism>
<evidence type="ECO:0000259" key="1">
    <source>
        <dbReference type="Pfam" id="PF03807"/>
    </source>
</evidence>
<evidence type="ECO:0000313" key="4">
    <source>
        <dbReference type="Proteomes" id="UP000284579"/>
    </source>
</evidence>
<sequence>MQIFMIVTSQKGVNDMRAGFIGAGKVGFSLGKYLKENGVEITGYFSKSPESAKSAADFTNTKLYKSIEDILSDSDTLFITVPDGQISKVWDYMKNLDIKNKNICHCSGSISSTVFFDGENLGANIYSVHPLYAISDKCESWKHLNKAYFTVEGSAENLDEIKSIFERAGNKVIAMGAENKSLYHCGAVVVSNLVNGLFQVGAEMLVKCGFDKKDAKKALVPLFTGNADTLAEKGVAAALTGPVERNDLSTITKHIEAIKAAWINESEEKVGYEMIYLLLSEKLLSIAQEKHLDSDYLKMTEVIKNEKHSIHF</sequence>
<dbReference type="PANTHER" id="PTHR40459:SF1">
    <property type="entry name" value="CONSERVED HYPOTHETICAL ALANINE AND LEUCINE RICH PROTEIN"/>
    <property type="match status" value="1"/>
</dbReference>
<dbReference type="Pfam" id="PF10728">
    <property type="entry name" value="DUF2520"/>
    <property type="match status" value="1"/>
</dbReference>
<evidence type="ECO:0000313" key="3">
    <source>
        <dbReference type="EMBL" id="RHF86104.1"/>
    </source>
</evidence>
<dbReference type="Gene3D" id="3.40.50.720">
    <property type="entry name" value="NAD(P)-binding Rossmann-like Domain"/>
    <property type="match status" value="1"/>
</dbReference>
<dbReference type="Pfam" id="PF03807">
    <property type="entry name" value="F420_oxidored"/>
    <property type="match status" value="1"/>
</dbReference>
<evidence type="ECO:0000259" key="2">
    <source>
        <dbReference type="Pfam" id="PF10728"/>
    </source>
</evidence>
<proteinExistence type="predicted"/>
<dbReference type="InterPro" id="IPR028939">
    <property type="entry name" value="P5C_Rdtase_cat_N"/>
</dbReference>
<dbReference type="EMBL" id="QRHO01000001">
    <property type="protein sequence ID" value="RHF86104.1"/>
    <property type="molecule type" value="Genomic_DNA"/>
</dbReference>
<dbReference type="InterPro" id="IPR036291">
    <property type="entry name" value="NAD(P)-bd_dom_sf"/>
</dbReference>
<dbReference type="Proteomes" id="UP000284579">
    <property type="component" value="Unassembled WGS sequence"/>
</dbReference>
<dbReference type="Gene3D" id="1.10.1040.20">
    <property type="entry name" value="ProC-like, C-terminal domain"/>
    <property type="match status" value="1"/>
</dbReference>
<name>A0A3R6DAL7_9FIRM</name>
<dbReference type="SUPFAM" id="SSF48179">
    <property type="entry name" value="6-phosphogluconate dehydrogenase C-terminal domain-like"/>
    <property type="match status" value="1"/>
</dbReference>
<dbReference type="InterPro" id="IPR018931">
    <property type="entry name" value="DUF2520"/>
</dbReference>
<comment type="caution">
    <text evidence="3">The sequence shown here is derived from an EMBL/GenBank/DDBJ whole genome shotgun (WGS) entry which is preliminary data.</text>
</comment>
<protein>
    <submittedName>
        <fullName evidence="3">DUF2520 domain-containing protein</fullName>
    </submittedName>
</protein>